<evidence type="ECO:0000256" key="1">
    <source>
        <dbReference type="SAM" id="Phobius"/>
    </source>
</evidence>
<keyword evidence="1" id="KW-0472">Membrane</keyword>
<reference evidence="3 4" key="1">
    <citation type="submission" date="2019-08" db="EMBL/GenBank/DDBJ databases">
        <title>Deep-cultivation of Planctomycetes and their phenomic and genomic characterization uncovers novel biology.</title>
        <authorList>
            <person name="Wiegand S."/>
            <person name="Jogler M."/>
            <person name="Boedeker C."/>
            <person name="Pinto D."/>
            <person name="Vollmers J."/>
            <person name="Rivas-Marin E."/>
            <person name="Kohn T."/>
            <person name="Peeters S.H."/>
            <person name="Heuer A."/>
            <person name="Rast P."/>
            <person name="Oberbeckmann S."/>
            <person name="Bunk B."/>
            <person name="Jeske O."/>
            <person name="Meyerdierks A."/>
            <person name="Storesund J.E."/>
            <person name="Kallscheuer N."/>
            <person name="Luecker S."/>
            <person name="Lage O.M."/>
            <person name="Pohl T."/>
            <person name="Merkel B.J."/>
            <person name="Hornburger P."/>
            <person name="Mueller R.-W."/>
            <person name="Bruemmer F."/>
            <person name="Labrenz M."/>
            <person name="Spormann A.M."/>
            <person name="Op Den Camp H."/>
            <person name="Overmann J."/>
            <person name="Amann R."/>
            <person name="Jetten M.S.M."/>
            <person name="Mascher T."/>
            <person name="Medema M.H."/>
            <person name="Devos D.P."/>
            <person name="Kaster A.-K."/>
            <person name="Ovreas L."/>
            <person name="Rohde M."/>
            <person name="Galperin M.Y."/>
            <person name="Jogler C."/>
        </authorList>
    </citation>
    <scope>NUCLEOTIDE SEQUENCE [LARGE SCALE GENOMIC DNA]</scope>
    <source>
        <strain evidence="3 4">LF1</strain>
    </source>
</reference>
<dbReference type="PANTHER" id="PTHR43751:SF3">
    <property type="entry name" value="SULFATASE N-TERMINAL DOMAIN-CONTAINING PROTEIN"/>
    <property type="match status" value="1"/>
</dbReference>
<name>A0A5B1CJN0_9BACT</name>
<dbReference type="InterPro" id="IPR017850">
    <property type="entry name" value="Alkaline_phosphatase_core_sf"/>
</dbReference>
<dbReference type="InterPro" id="IPR052701">
    <property type="entry name" value="GAG_Ulvan_Degrading_Sulfatases"/>
</dbReference>
<feature type="transmembrane region" description="Helical" evidence="1">
    <location>
        <begin position="183"/>
        <end position="208"/>
    </location>
</feature>
<organism evidence="3 4">
    <name type="scientific">Rubripirellula obstinata</name>
    <dbReference type="NCBI Taxonomy" id="406547"/>
    <lineage>
        <taxon>Bacteria</taxon>
        <taxon>Pseudomonadati</taxon>
        <taxon>Planctomycetota</taxon>
        <taxon>Planctomycetia</taxon>
        <taxon>Pirellulales</taxon>
        <taxon>Pirellulaceae</taxon>
        <taxon>Rubripirellula</taxon>
    </lineage>
</organism>
<dbReference type="PANTHER" id="PTHR43751">
    <property type="entry name" value="SULFATASE"/>
    <property type="match status" value="1"/>
</dbReference>
<sequence length="669" mass="74882">MKPPINSAIEPIKRPSMVQRCAVAFVLIAIATLALAFFEYRCYWDSILRLGSWQLGRLDRVLLFGSVFGKSLMVVSIPILAGITLQRWLGNGRLANSVFWFFVLLVPLAVLGYIATDVRVRVITGQSLEYYLRRAVNQNALQWGGDGKRYLLPLLLPVVGGGSMLGVFVLIRRRIESVIASIPLRIAMTMVVGTGVTSVGFSLTVIVFRGYADQPAALQRLHHQFPVQAYLFHPDRVATTGHAVFQTDVRQDFAPLGEALFQRSKQGKVLRHQDLNDAKLPILAERPNVVLLILESFRYDCVDPQLMPKLARRSQSGWVATRHLSGSNCSPQGSFALLYGQYAMCYDAVLNQQHEPVLCQLWRKSGYQTQLAASCVFDYRRMDEMFSPNTFDQFHQSAAASKDWPQTDMETLKIITDSLQSSDPAPKLAVGYLMSTHYDYQYPTDYEAISVPDELSAEAGETVYNETDRQIPEGISRKILLSRYQKSLRFMDDALDIFLESIDLSETIVVITGDHGESLYDDGVLSHGSRLSKIQTHTPMVILGKNVPVGESRQITSHVDLIPTLWRLCGGADLKSKSLDGRNLLEHSAATTGFLIHEYPDSWDVMIIRNDDKLLLNQSRTSPRLSILGFSGDDGLVDPSIQKTPSDVSVWAETFRTLNFQSHEPDSEK</sequence>
<feature type="transmembrane region" description="Helical" evidence="1">
    <location>
        <begin position="21"/>
        <end position="41"/>
    </location>
</feature>
<protein>
    <submittedName>
        <fullName evidence="3">Sulfatase</fullName>
    </submittedName>
</protein>
<evidence type="ECO:0000313" key="4">
    <source>
        <dbReference type="Proteomes" id="UP000322699"/>
    </source>
</evidence>
<comment type="caution">
    <text evidence="3">The sequence shown here is derived from an EMBL/GenBank/DDBJ whole genome shotgun (WGS) entry which is preliminary data.</text>
</comment>
<dbReference type="RefSeq" id="WP_068258477.1">
    <property type="nucleotide sequence ID" value="NZ_LWSK01000005.1"/>
</dbReference>
<accession>A0A5B1CJN0</accession>
<feature type="transmembrane region" description="Helical" evidence="1">
    <location>
        <begin position="150"/>
        <end position="171"/>
    </location>
</feature>
<dbReference type="InterPro" id="IPR000917">
    <property type="entry name" value="Sulfatase_N"/>
</dbReference>
<proteinExistence type="predicted"/>
<dbReference type="EMBL" id="VRLW01000001">
    <property type="protein sequence ID" value="KAA1260776.1"/>
    <property type="molecule type" value="Genomic_DNA"/>
</dbReference>
<dbReference type="Proteomes" id="UP000322699">
    <property type="component" value="Unassembled WGS sequence"/>
</dbReference>
<dbReference type="SUPFAM" id="SSF53649">
    <property type="entry name" value="Alkaline phosphatase-like"/>
    <property type="match status" value="1"/>
</dbReference>
<evidence type="ECO:0000313" key="3">
    <source>
        <dbReference type="EMBL" id="KAA1260776.1"/>
    </source>
</evidence>
<gene>
    <name evidence="3" type="ORF">LF1_33170</name>
</gene>
<dbReference type="AlphaFoldDB" id="A0A5B1CJN0"/>
<feature type="transmembrane region" description="Helical" evidence="1">
    <location>
        <begin position="61"/>
        <end position="85"/>
    </location>
</feature>
<feature type="transmembrane region" description="Helical" evidence="1">
    <location>
        <begin position="97"/>
        <end position="115"/>
    </location>
</feature>
<feature type="domain" description="Sulfatase N-terminal" evidence="2">
    <location>
        <begin position="287"/>
        <end position="570"/>
    </location>
</feature>
<evidence type="ECO:0000259" key="2">
    <source>
        <dbReference type="Pfam" id="PF00884"/>
    </source>
</evidence>
<dbReference type="Pfam" id="PF00884">
    <property type="entry name" value="Sulfatase"/>
    <property type="match status" value="1"/>
</dbReference>
<dbReference type="Gene3D" id="3.40.720.10">
    <property type="entry name" value="Alkaline Phosphatase, subunit A"/>
    <property type="match status" value="1"/>
</dbReference>
<keyword evidence="1" id="KW-0812">Transmembrane</keyword>
<dbReference type="OrthoDB" id="9766107at2"/>
<keyword evidence="1" id="KW-1133">Transmembrane helix</keyword>
<keyword evidence="4" id="KW-1185">Reference proteome</keyword>